<feature type="compositionally biased region" description="Basic residues" evidence="1">
    <location>
        <begin position="60"/>
        <end position="82"/>
    </location>
</feature>
<feature type="region of interest" description="Disordered" evidence="1">
    <location>
        <begin position="215"/>
        <end position="246"/>
    </location>
</feature>
<feature type="compositionally biased region" description="Basic and acidic residues" evidence="1">
    <location>
        <begin position="135"/>
        <end position="152"/>
    </location>
</feature>
<feature type="region of interest" description="Disordered" evidence="1">
    <location>
        <begin position="272"/>
        <end position="437"/>
    </location>
</feature>
<dbReference type="EMBL" id="CADCTV010001075">
    <property type="protein sequence ID" value="CAA9377457.1"/>
    <property type="molecule type" value="Genomic_DNA"/>
</dbReference>
<feature type="compositionally biased region" description="Low complexity" evidence="1">
    <location>
        <begin position="29"/>
        <end position="45"/>
    </location>
</feature>
<protein>
    <submittedName>
        <fullName evidence="2">Uncharacterized protein</fullName>
    </submittedName>
</protein>
<evidence type="ECO:0000256" key="1">
    <source>
        <dbReference type="SAM" id="MobiDB-lite"/>
    </source>
</evidence>
<feature type="region of interest" description="Disordered" evidence="1">
    <location>
        <begin position="1"/>
        <end position="165"/>
    </location>
</feature>
<feature type="compositionally biased region" description="Basic residues" evidence="1">
    <location>
        <begin position="1"/>
        <end position="14"/>
    </location>
</feature>
<proteinExistence type="predicted"/>
<evidence type="ECO:0000313" key="2">
    <source>
        <dbReference type="EMBL" id="CAA9377457.1"/>
    </source>
</evidence>
<accession>A0A6J4N954</accession>
<sequence length="437" mass="48779">GKRYRKLHLGRRHLPAGAHRPGGGRAHGARQPPGARAGRPHPLAARPRRAGQRAEDHLRAPHLFRGARHGARPPRHPGRQRQRLPGTLGRRRGRRQPRSVSGAQRQPDGGGSRPHQVRRGLQGAPPLLHQRRSRRDPGEAGDRARHHPDARGHHQHAGRPLDRRRLHDARGDLLHRRHVRRALLPGQQHGLAGSRQQHQLRHLPADAERRAYLHGRGAHDRRLLSRRAGNRQRQGSPGGQRRRHVHGAAHLAECLQPGGALAAVLHGPQRHHPRLAAHGDLGGGGRKRGRHRDGERYGRARRQRRGDGRHGHDLRGREQRSQAGLQRRSGGSGGGGGRLPDRREHRRPRARERRAAAVGERRRNRRDSHHAHRQREQRPAGLVAGCGGLSEHLPQRGRPRADVVELARQLGQRRGPAPHPVQQRPAGGRPLPLLHAV</sequence>
<reference evidence="2" key="1">
    <citation type="submission" date="2020-02" db="EMBL/GenBank/DDBJ databases">
        <authorList>
            <person name="Meier V. D."/>
        </authorList>
    </citation>
    <scope>NUCLEOTIDE SEQUENCE</scope>
    <source>
        <strain evidence="2">AVDCRST_MAG89</strain>
    </source>
</reference>
<organism evidence="2">
    <name type="scientific">uncultured Gemmatimonadota bacterium</name>
    <dbReference type="NCBI Taxonomy" id="203437"/>
    <lineage>
        <taxon>Bacteria</taxon>
        <taxon>Pseudomonadati</taxon>
        <taxon>Gemmatimonadota</taxon>
        <taxon>environmental samples</taxon>
    </lineage>
</organism>
<name>A0A6J4N954_9BACT</name>
<feature type="compositionally biased region" description="Basic and acidic residues" evidence="1">
    <location>
        <begin position="305"/>
        <end position="320"/>
    </location>
</feature>
<gene>
    <name evidence="2" type="ORF">AVDCRST_MAG89-5120</name>
</gene>
<feature type="non-terminal residue" evidence="2">
    <location>
        <position position="1"/>
    </location>
</feature>
<feature type="compositionally biased region" description="Basic residues" evidence="1">
    <location>
        <begin position="362"/>
        <end position="375"/>
    </location>
</feature>
<dbReference type="AlphaFoldDB" id="A0A6J4N954"/>
<feature type="non-terminal residue" evidence="2">
    <location>
        <position position="437"/>
    </location>
</feature>